<accession>A0AAV9HKF1</accession>
<evidence type="ECO:0000256" key="8">
    <source>
        <dbReference type="RuleBase" id="RU361238"/>
    </source>
</evidence>
<dbReference type="Gene3D" id="3.40.50.1820">
    <property type="entry name" value="alpha/beta hydrolase"/>
    <property type="match status" value="1"/>
</dbReference>
<keyword evidence="5 8" id="KW-0378">Hydrolase</keyword>
<protein>
    <recommendedName>
        <fullName evidence="8">Carboxylic ester hydrolase</fullName>
        <ecNumber evidence="8">3.1.1.-</ecNumber>
    </recommendedName>
</protein>
<dbReference type="InterPro" id="IPR011118">
    <property type="entry name" value="Tannase/feruloyl_esterase"/>
</dbReference>
<keyword evidence="2" id="KW-0719">Serine esterase</keyword>
<evidence type="ECO:0000256" key="5">
    <source>
        <dbReference type="ARBA" id="ARBA00022801"/>
    </source>
</evidence>
<keyword evidence="7" id="KW-1015">Disulfide bond</keyword>
<evidence type="ECO:0000256" key="6">
    <source>
        <dbReference type="ARBA" id="ARBA00022837"/>
    </source>
</evidence>
<dbReference type="SUPFAM" id="SSF53474">
    <property type="entry name" value="alpha/beta-Hydrolases"/>
    <property type="match status" value="1"/>
</dbReference>
<reference evidence="9" key="1">
    <citation type="journal article" date="2023" name="Mol. Phylogenet. Evol.">
        <title>Genome-scale phylogeny and comparative genomics of the fungal order Sordariales.</title>
        <authorList>
            <person name="Hensen N."/>
            <person name="Bonometti L."/>
            <person name="Westerberg I."/>
            <person name="Brannstrom I.O."/>
            <person name="Guillou S."/>
            <person name="Cros-Aarteil S."/>
            <person name="Calhoun S."/>
            <person name="Haridas S."/>
            <person name="Kuo A."/>
            <person name="Mondo S."/>
            <person name="Pangilinan J."/>
            <person name="Riley R."/>
            <person name="LaButti K."/>
            <person name="Andreopoulos B."/>
            <person name="Lipzen A."/>
            <person name="Chen C."/>
            <person name="Yan M."/>
            <person name="Daum C."/>
            <person name="Ng V."/>
            <person name="Clum A."/>
            <person name="Steindorff A."/>
            <person name="Ohm R.A."/>
            <person name="Martin F."/>
            <person name="Silar P."/>
            <person name="Natvig D.O."/>
            <person name="Lalanne C."/>
            <person name="Gautier V."/>
            <person name="Ament-Velasquez S.L."/>
            <person name="Kruys A."/>
            <person name="Hutchinson M.I."/>
            <person name="Powell A.J."/>
            <person name="Barry K."/>
            <person name="Miller A.N."/>
            <person name="Grigoriev I.V."/>
            <person name="Debuchy R."/>
            <person name="Gladieux P."/>
            <person name="Hiltunen Thoren M."/>
            <person name="Johannesson H."/>
        </authorList>
    </citation>
    <scope>NUCLEOTIDE SEQUENCE</scope>
    <source>
        <strain evidence="9">PSN324</strain>
    </source>
</reference>
<dbReference type="AlphaFoldDB" id="A0AAV9HKF1"/>
<evidence type="ECO:0000256" key="3">
    <source>
        <dbReference type="ARBA" id="ARBA00022723"/>
    </source>
</evidence>
<sequence>MASPSIGQSCVPDTFSAVSLFGAEVLSVSADLVTGYSIPVLDGWRYSQPAVTVDNATFCNVTVTYTHPNQNDRINAEVWLPLEDKWNGILQAIGGGGWAAGRFILSYAGMAGAVVDGYATASTDAGLDPNSSPAEWGLVSPGNLNLVDLDNFGQRALGDLAVITKRVIEEYYGRPADYSYWNACSNGGRQASILAQQYPDAYDGIIAAAPGLYWAELAISSIWPAVYMDLTNQYPRNCELDQLTSLAIDRCDGLDGVVDGLIADPEACRATFNPWEHVGTLFNCSDTSEAMKISAAAAAVANATWSGPTFANGDFMWYGYEIGTSLSTAAGTACFDDGTCIPAGRSTAVFWYLEYVARDLSANVTSLTRAQYDQLFLTLKKTFAGTLEAAEPRITRFQELGRKLITYHGLADPSITPASTLHYYQEVSKLFSNVTDFYRYYRVPGLGHCWGGNGGQPVHLFDQLRQWVENGTVPESSPVTVTLPTSGTMDQILCPWPKTAVLDQKCNNGSQPVNCWSCQ</sequence>
<dbReference type="Pfam" id="PF07519">
    <property type="entry name" value="Tannase"/>
    <property type="match status" value="1"/>
</dbReference>
<evidence type="ECO:0000256" key="2">
    <source>
        <dbReference type="ARBA" id="ARBA00022487"/>
    </source>
</evidence>
<dbReference type="GO" id="GO:0030600">
    <property type="term" value="F:feruloyl esterase activity"/>
    <property type="evidence" value="ECO:0007669"/>
    <property type="project" value="UniProtKB-ARBA"/>
</dbReference>
<keyword evidence="4" id="KW-0732">Signal</keyword>
<dbReference type="PANTHER" id="PTHR33938:SF13">
    <property type="entry name" value="CARBOXYLIC ESTER HYDROLASE"/>
    <property type="match status" value="1"/>
</dbReference>
<evidence type="ECO:0000313" key="10">
    <source>
        <dbReference type="Proteomes" id="UP001321749"/>
    </source>
</evidence>
<dbReference type="EC" id="3.1.1.-" evidence="8"/>
<keyword evidence="10" id="KW-1185">Reference proteome</keyword>
<dbReference type="Proteomes" id="UP001321749">
    <property type="component" value="Unassembled WGS sequence"/>
</dbReference>
<name>A0AAV9HKF1_9PEZI</name>
<dbReference type="GO" id="GO:0046872">
    <property type="term" value="F:metal ion binding"/>
    <property type="evidence" value="ECO:0007669"/>
    <property type="project" value="UniProtKB-KW"/>
</dbReference>
<dbReference type="InterPro" id="IPR029058">
    <property type="entry name" value="AB_hydrolase_fold"/>
</dbReference>
<comment type="similarity">
    <text evidence="1 8">Belongs to the tannase family.</text>
</comment>
<keyword evidence="6" id="KW-0106">Calcium</keyword>
<dbReference type="EMBL" id="MU865013">
    <property type="protein sequence ID" value="KAK4460385.1"/>
    <property type="molecule type" value="Genomic_DNA"/>
</dbReference>
<gene>
    <name evidence="9" type="ORF">QBC42DRAFT_288573</name>
</gene>
<evidence type="ECO:0000256" key="4">
    <source>
        <dbReference type="ARBA" id="ARBA00022729"/>
    </source>
</evidence>
<organism evidence="9 10">
    <name type="scientific">Cladorrhinum samala</name>
    <dbReference type="NCBI Taxonomy" id="585594"/>
    <lineage>
        <taxon>Eukaryota</taxon>
        <taxon>Fungi</taxon>
        <taxon>Dikarya</taxon>
        <taxon>Ascomycota</taxon>
        <taxon>Pezizomycotina</taxon>
        <taxon>Sordariomycetes</taxon>
        <taxon>Sordariomycetidae</taxon>
        <taxon>Sordariales</taxon>
        <taxon>Podosporaceae</taxon>
        <taxon>Cladorrhinum</taxon>
    </lineage>
</organism>
<evidence type="ECO:0000256" key="1">
    <source>
        <dbReference type="ARBA" id="ARBA00006249"/>
    </source>
</evidence>
<comment type="caution">
    <text evidence="9">The sequence shown here is derived from an EMBL/GenBank/DDBJ whole genome shotgun (WGS) entry which is preliminary data.</text>
</comment>
<proteinExistence type="inferred from homology"/>
<dbReference type="PANTHER" id="PTHR33938">
    <property type="entry name" value="FERULOYL ESTERASE B-RELATED"/>
    <property type="match status" value="1"/>
</dbReference>
<keyword evidence="3" id="KW-0479">Metal-binding</keyword>
<evidence type="ECO:0000313" key="9">
    <source>
        <dbReference type="EMBL" id="KAK4460385.1"/>
    </source>
</evidence>
<reference evidence="9" key="2">
    <citation type="submission" date="2023-06" db="EMBL/GenBank/DDBJ databases">
        <authorList>
            <consortium name="Lawrence Berkeley National Laboratory"/>
            <person name="Mondo S.J."/>
            <person name="Hensen N."/>
            <person name="Bonometti L."/>
            <person name="Westerberg I."/>
            <person name="Brannstrom I.O."/>
            <person name="Guillou S."/>
            <person name="Cros-Aarteil S."/>
            <person name="Calhoun S."/>
            <person name="Haridas S."/>
            <person name="Kuo A."/>
            <person name="Pangilinan J."/>
            <person name="Riley R."/>
            <person name="Labutti K."/>
            <person name="Andreopoulos B."/>
            <person name="Lipzen A."/>
            <person name="Chen C."/>
            <person name="Yanf M."/>
            <person name="Daum C."/>
            <person name="Ng V."/>
            <person name="Clum A."/>
            <person name="Steindorff A."/>
            <person name="Ohm R."/>
            <person name="Martin F."/>
            <person name="Silar P."/>
            <person name="Natvig D."/>
            <person name="Lalanne C."/>
            <person name="Gautier V."/>
            <person name="Ament-Velasquez S.L."/>
            <person name="Kruys A."/>
            <person name="Hutchinson M.I."/>
            <person name="Powell A.J."/>
            <person name="Barry K."/>
            <person name="Miller A.N."/>
            <person name="Grigoriev I.V."/>
            <person name="Debuchy R."/>
            <person name="Gladieux P."/>
            <person name="Thoren M.H."/>
            <person name="Johannesson H."/>
        </authorList>
    </citation>
    <scope>NUCLEOTIDE SEQUENCE</scope>
    <source>
        <strain evidence="9">PSN324</strain>
    </source>
</reference>
<evidence type="ECO:0000256" key="7">
    <source>
        <dbReference type="ARBA" id="ARBA00023157"/>
    </source>
</evidence>